<dbReference type="GO" id="GO:0006629">
    <property type="term" value="P:lipid metabolic process"/>
    <property type="evidence" value="ECO:0007669"/>
    <property type="project" value="InterPro"/>
</dbReference>
<evidence type="ECO:0000313" key="2">
    <source>
        <dbReference type="EMBL" id="KAF2154597.1"/>
    </source>
</evidence>
<protein>
    <submittedName>
        <fullName evidence="2">Phosphatidylinositol phospholipase C</fullName>
    </submittedName>
</protein>
<dbReference type="CDD" id="cd08586">
    <property type="entry name" value="PI-PLCc_BcPLC_like"/>
    <property type="match status" value="1"/>
</dbReference>
<evidence type="ECO:0000313" key="3">
    <source>
        <dbReference type="Proteomes" id="UP000799439"/>
    </source>
</evidence>
<name>A0A9P4J359_9PEZI</name>
<dbReference type="InterPro" id="IPR017946">
    <property type="entry name" value="PLC-like_Pdiesterase_TIM-brl"/>
</dbReference>
<comment type="caution">
    <text evidence="2">The sequence shown here is derived from an EMBL/GenBank/DDBJ whole genome shotgun (WGS) entry which is preliminary data.</text>
</comment>
<organism evidence="2 3">
    <name type="scientific">Myriangium duriaei CBS 260.36</name>
    <dbReference type="NCBI Taxonomy" id="1168546"/>
    <lineage>
        <taxon>Eukaryota</taxon>
        <taxon>Fungi</taxon>
        <taxon>Dikarya</taxon>
        <taxon>Ascomycota</taxon>
        <taxon>Pezizomycotina</taxon>
        <taxon>Dothideomycetes</taxon>
        <taxon>Dothideomycetidae</taxon>
        <taxon>Myriangiales</taxon>
        <taxon>Myriangiaceae</taxon>
        <taxon>Myriangium</taxon>
    </lineage>
</organism>
<dbReference type="PANTHER" id="PTHR13593">
    <property type="match status" value="1"/>
</dbReference>
<gene>
    <name evidence="2" type="ORF">K461DRAFT_98673</name>
</gene>
<keyword evidence="3" id="KW-1185">Reference proteome</keyword>
<dbReference type="GO" id="GO:0008081">
    <property type="term" value="F:phosphoric diester hydrolase activity"/>
    <property type="evidence" value="ECO:0007669"/>
    <property type="project" value="InterPro"/>
</dbReference>
<dbReference type="InterPro" id="IPR000909">
    <property type="entry name" value="PLipase_C_PInositol-sp_X_dom"/>
</dbReference>
<dbReference type="PROSITE" id="PS50007">
    <property type="entry name" value="PIPLC_X_DOMAIN"/>
    <property type="match status" value="1"/>
</dbReference>
<proteinExistence type="predicted"/>
<dbReference type="OrthoDB" id="1046782at2759"/>
<feature type="domain" description="Phosphatidylinositol-specific phospholipase C X" evidence="1">
    <location>
        <begin position="151"/>
        <end position="298"/>
    </location>
</feature>
<dbReference type="EMBL" id="ML996083">
    <property type="protein sequence ID" value="KAF2154597.1"/>
    <property type="molecule type" value="Genomic_DNA"/>
</dbReference>
<dbReference type="Pfam" id="PF00388">
    <property type="entry name" value="PI-PLC-X"/>
    <property type="match status" value="1"/>
</dbReference>
<reference evidence="2" key="1">
    <citation type="journal article" date="2020" name="Stud. Mycol.">
        <title>101 Dothideomycetes genomes: a test case for predicting lifestyles and emergence of pathogens.</title>
        <authorList>
            <person name="Haridas S."/>
            <person name="Albert R."/>
            <person name="Binder M."/>
            <person name="Bloem J."/>
            <person name="Labutti K."/>
            <person name="Salamov A."/>
            <person name="Andreopoulos B."/>
            <person name="Baker S."/>
            <person name="Barry K."/>
            <person name="Bills G."/>
            <person name="Bluhm B."/>
            <person name="Cannon C."/>
            <person name="Castanera R."/>
            <person name="Culley D."/>
            <person name="Daum C."/>
            <person name="Ezra D."/>
            <person name="Gonzalez J."/>
            <person name="Henrissat B."/>
            <person name="Kuo A."/>
            <person name="Liang C."/>
            <person name="Lipzen A."/>
            <person name="Lutzoni F."/>
            <person name="Magnuson J."/>
            <person name="Mondo S."/>
            <person name="Nolan M."/>
            <person name="Ohm R."/>
            <person name="Pangilinan J."/>
            <person name="Park H.-J."/>
            <person name="Ramirez L."/>
            <person name="Alfaro M."/>
            <person name="Sun H."/>
            <person name="Tritt A."/>
            <person name="Yoshinaga Y."/>
            <person name="Zwiers L.-H."/>
            <person name="Turgeon B."/>
            <person name="Goodwin S."/>
            <person name="Spatafora J."/>
            <person name="Crous P."/>
            <person name="Grigoriev I."/>
        </authorList>
    </citation>
    <scope>NUCLEOTIDE SEQUENCE</scope>
    <source>
        <strain evidence="2">CBS 260.36</strain>
    </source>
</reference>
<dbReference type="Gene3D" id="3.20.20.190">
    <property type="entry name" value="Phosphatidylinositol (PI) phosphodiesterase"/>
    <property type="match status" value="1"/>
</dbReference>
<evidence type="ECO:0000259" key="1">
    <source>
        <dbReference type="SMART" id="SM00148"/>
    </source>
</evidence>
<dbReference type="InterPro" id="IPR051057">
    <property type="entry name" value="PI-PLC_domain"/>
</dbReference>
<dbReference type="AlphaFoldDB" id="A0A9P4J359"/>
<dbReference type="SMART" id="SM00148">
    <property type="entry name" value="PLCXc"/>
    <property type="match status" value="1"/>
</dbReference>
<dbReference type="PANTHER" id="PTHR13593:SF113">
    <property type="entry name" value="SI:DKEY-266F7.9"/>
    <property type="match status" value="1"/>
</dbReference>
<accession>A0A9P4J359</accession>
<sequence>MSDPLRIRNFTSQPISLKVVERHEAPRPTGLSTFTRNVTSLVSNSTNTKVPDANAFTREDVDIPIAPFTTAATEIRPAGPNEDDVLRLTLETNGQQYRIDTHAVSRPGSALVPVTDDHAAQQFTGVYALSASTLAIFPSTDSAAWMSHLSDRLPITALSIPGTHNSPTHHRALPSVRCQSVPVRTQLDNGVRFLDIRVQPASPDDPSKDTLFLVHGVFPISLTGPKHFRPLLDDVYAFLAANPSETVLLSLKREGPGNATDAQLSRILADHYADDRLLLAPTPPTLGAARGKVVLIRRFGLAEGIPEQGVDAANWAYNTPCDDRGVINVQDFCEVLEPASIASKITYSCEQLGRSAGCKCNPDDEGSAPPPLYLNFLSASNFWHVGCWPDKIAAQVSPAVVRYLCTEHGGGEGDGSAGVVVCDWVGDEGDWDLVRCIVGCNARLAERWPR</sequence>
<dbReference type="SUPFAM" id="SSF51695">
    <property type="entry name" value="PLC-like phosphodiesterases"/>
    <property type="match status" value="1"/>
</dbReference>
<dbReference type="Proteomes" id="UP000799439">
    <property type="component" value="Unassembled WGS sequence"/>
</dbReference>